<dbReference type="GO" id="GO:0000076">
    <property type="term" value="P:DNA replication checkpoint signaling"/>
    <property type="evidence" value="ECO:0007669"/>
    <property type="project" value="TreeGrafter"/>
</dbReference>
<dbReference type="PANTHER" id="PTHR15237:SF0">
    <property type="entry name" value="CELL CYCLE CHECKPOINT CONTROL PROTEIN"/>
    <property type="match status" value="1"/>
</dbReference>
<feature type="compositionally biased region" description="Low complexity" evidence="1">
    <location>
        <begin position="258"/>
        <end position="271"/>
    </location>
</feature>
<dbReference type="GO" id="GO:0006281">
    <property type="term" value="P:DNA repair"/>
    <property type="evidence" value="ECO:0007669"/>
    <property type="project" value="TreeGrafter"/>
</dbReference>
<evidence type="ECO:0000313" key="3">
    <source>
        <dbReference type="Proteomes" id="UP000195602"/>
    </source>
</evidence>
<feature type="compositionally biased region" description="Polar residues" evidence="1">
    <location>
        <begin position="303"/>
        <end position="312"/>
    </location>
</feature>
<dbReference type="Pfam" id="PF04139">
    <property type="entry name" value="Rad9"/>
    <property type="match status" value="1"/>
</dbReference>
<feature type="compositionally biased region" description="Polar residues" evidence="1">
    <location>
        <begin position="320"/>
        <end position="338"/>
    </location>
</feature>
<protein>
    <submittedName>
        <fullName evidence="2">DNA damage checkpoint protein</fullName>
    </submittedName>
</protein>
<comment type="caution">
    <text evidence="2">The sequence shown here is derived from an EMBL/GenBank/DDBJ whole genome shotgun (WGS) entry which is preliminary data.</text>
</comment>
<dbReference type="Gene3D" id="3.70.10.10">
    <property type="match status" value="1"/>
</dbReference>
<evidence type="ECO:0000256" key="1">
    <source>
        <dbReference type="SAM" id="MobiDB-lite"/>
    </source>
</evidence>
<proteinExistence type="predicted"/>
<dbReference type="Proteomes" id="UP000195602">
    <property type="component" value="Unassembled WGS sequence"/>
</dbReference>
<dbReference type="PANTHER" id="PTHR15237">
    <property type="entry name" value="DNA REPAIR PROTEIN RAD9"/>
    <property type="match status" value="1"/>
</dbReference>
<reference evidence="2 3" key="1">
    <citation type="submission" date="2017-04" db="EMBL/GenBank/DDBJ databases">
        <title>Draft genome of the yeast Clavispora lusitaniae type strain CBS 6936.</title>
        <authorList>
            <person name="Durrens P."/>
            <person name="Klopp C."/>
            <person name="Biteau N."/>
            <person name="Fitton-Ouhabi V."/>
            <person name="Dementhon K."/>
            <person name="Accoceberry I."/>
            <person name="Sherman D.J."/>
            <person name="Noel T."/>
        </authorList>
    </citation>
    <scope>NUCLEOTIDE SEQUENCE [LARGE SCALE GENOMIC DNA]</scope>
    <source>
        <strain evidence="2 3">CBS 6936</strain>
    </source>
</reference>
<dbReference type="InterPro" id="IPR007268">
    <property type="entry name" value="Rad9/Ddc1"/>
</dbReference>
<dbReference type="EMBL" id="LYUB02000024">
    <property type="protein sequence ID" value="OVF05116.1"/>
    <property type="molecule type" value="Genomic_DNA"/>
</dbReference>
<dbReference type="GO" id="GO:0031573">
    <property type="term" value="P:mitotic intra-S DNA damage checkpoint signaling"/>
    <property type="evidence" value="ECO:0007669"/>
    <property type="project" value="TreeGrafter"/>
</dbReference>
<feature type="compositionally biased region" description="Polar residues" evidence="1">
    <location>
        <begin position="247"/>
        <end position="257"/>
    </location>
</feature>
<dbReference type="GO" id="GO:0071479">
    <property type="term" value="P:cellular response to ionizing radiation"/>
    <property type="evidence" value="ECO:0007669"/>
    <property type="project" value="TreeGrafter"/>
</dbReference>
<organism evidence="2 3">
    <name type="scientific">Clavispora lusitaniae</name>
    <name type="common">Candida lusitaniae</name>
    <dbReference type="NCBI Taxonomy" id="36911"/>
    <lineage>
        <taxon>Eukaryota</taxon>
        <taxon>Fungi</taxon>
        <taxon>Dikarya</taxon>
        <taxon>Ascomycota</taxon>
        <taxon>Saccharomycotina</taxon>
        <taxon>Pichiomycetes</taxon>
        <taxon>Metschnikowiaceae</taxon>
        <taxon>Clavispora</taxon>
    </lineage>
</organism>
<gene>
    <name evidence="2" type="ORF">A9F13_24g00099</name>
</gene>
<dbReference type="GO" id="GO:0030896">
    <property type="term" value="C:checkpoint clamp complex"/>
    <property type="evidence" value="ECO:0007669"/>
    <property type="project" value="InterPro"/>
</dbReference>
<dbReference type="KEGG" id="clus:A9F13_24g00099"/>
<dbReference type="AlphaFoldDB" id="A0AA91PVC9"/>
<name>A0AA91PVC9_CLALS</name>
<evidence type="ECO:0000313" key="2">
    <source>
        <dbReference type="EMBL" id="OVF05116.1"/>
    </source>
</evidence>
<accession>A0AA91PVC9</accession>
<feature type="region of interest" description="Disordered" evidence="1">
    <location>
        <begin position="247"/>
        <end position="338"/>
    </location>
</feature>
<sequence length="338" mass="38347">MLTLFKNLEPSNLSYIFLRVDCNESTPIARRNKLLVEILTKKLIVKKYQMNYSPVEHMGTAIGTSYKTEFEEGNVNFFMMETAIMKSFFDMVPLATEDLSIDVKTTKISFGAYTKQVLKDREYLKQPMSITISMAVNELMDSNLGDVSLSVNFRLKDFRTFIALCTSLKTDGRCEPQYFDGDPHFEAYFKKNGDPIFFEFKSQNAVVRFIQFTADENATVDESKEKYVLVAPTISRAGTSLTEMTESVANSRQSQIISLSPSRASRFSSYRPESDDFPSTHHAHRHIVTYGKAPSDSPDRQPTARNSDTDYNTSDENEGEQQTLGPTQTTNKPVSLFE</sequence>